<evidence type="ECO:0000313" key="2">
    <source>
        <dbReference type="EMBL" id="EGV91477.1"/>
    </source>
</evidence>
<sequence>MQTDTSHSTTTPPAYKAGAGALVALLGLHVLAHFCLGFQGTERRPGRMSWCLTGCMVPPAMTTARHSLTTWAKCTAGFKSKNLRLLSPTLPERQTDKRQREE</sequence>
<dbReference type="InParanoid" id="G3IPD1"/>
<accession>G3IPD1</accession>
<reference evidence="3" key="1">
    <citation type="journal article" date="2011" name="Nat. Biotechnol.">
        <title>The genomic sequence of the Chinese hamster ovary (CHO)-K1 cell line.</title>
        <authorList>
            <person name="Xu X."/>
            <person name="Nagarajan H."/>
            <person name="Lewis N.E."/>
            <person name="Pan S."/>
            <person name="Cai Z."/>
            <person name="Liu X."/>
            <person name="Chen W."/>
            <person name="Xie M."/>
            <person name="Wang W."/>
            <person name="Hammond S."/>
            <person name="Andersen M.R."/>
            <person name="Neff N."/>
            <person name="Passarelli B."/>
            <person name="Koh W."/>
            <person name="Fan H.C."/>
            <person name="Wang J."/>
            <person name="Gui Y."/>
            <person name="Lee K.H."/>
            <person name="Betenbaugh M.J."/>
            <person name="Quake S.R."/>
            <person name="Famili I."/>
            <person name="Palsson B.O."/>
            <person name="Wang J."/>
        </authorList>
    </citation>
    <scope>NUCLEOTIDE SEQUENCE [LARGE SCALE GENOMIC DNA]</scope>
    <source>
        <strain evidence="3">CHO K1 cell line</strain>
    </source>
</reference>
<dbReference type="Proteomes" id="UP000001075">
    <property type="component" value="Unassembled WGS sequence"/>
</dbReference>
<gene>
    <name evidence="2" type="ORF">I79_025837</name>
</gene>
<keyword evidence="1" id="KW-1133">Transmembrane helix</keyword>
<dbReference type="AlphaFoldDB" id="G3IPD1"/>
<dbReference type="EMBL" id="JH010163">
    <property type="protein sequence ID" value="EGV91477.1"/>
    <property type="molecule type" value="Genomic_DNA"/>
</dbReference>
<keyword evidence="1" id="KW-0812">Transmembrane</keyword>
<evidence type="ECO:0000313" key="3">
    <source>
        <dbReference type="Proteomes" id="UP000001075"/>
    </source>
</evidence>
<keyword evidence="1" id="KW-0472">Membrane</keyword>
<protein>
    <submittedName>
        <fullName evidence="2">Uncharacterized protein</fullName>
    </submittedName>
</protein>
<feature type="transmembrane region" description="Helical" evidence="1">
    <location>
        <begin position="17"/>
        <end position="38"/>
    </location>
</feature>
<evidence type="ECO:0000256" key="1">
    <source>
        <dbReference type="SAM" id="Phobius"/>
    </source>
</evidence>
<organism evidence="2 3">
    <name type="scientific">Cricetulus griseus</name>
    <name type="common">Chinese hamster</name>
    <name type="synonym">Cricetulus barabensis griseus</name>
    <dbReference type="NCBI Taxonomy" id="10029"/>
    <lineage>
        <taxon>Eukaryota</taxon>
        <taxon>Metazoa</taxon>
        <taxon>Chordata</taxon>
        <taxon>Craniata</taxon>
        <taxon>Vertebrata</taxon>
        <taxon>Euteleostomi</taxon>
        <taxon>Mammalia</taxon>
        <taxon>Eutheria</taxon>
        <taxon>Euarchontoglires</taxon>
        <taxon>Glires</taxon>
        <taxon>Rodentia</taxon>
        <taxon>Myomorpha</taxon>
        <taxon>Muroidea</taxon>
        <taxon>Cricetidae</taxon>
        <taxon>Cricetinae</taxon>
        <taxon>Cricetulus</taxon>
    </lineage>
</organism>
<name>G3IPD1_CRIGR</name>
<proteinExistence type="predicted"/>